<gene>
    <name evidence="6" type="ORF">PACLA_8A044759</name>
</gene>
<evidence type="ECO:0000256" key="2">
    <source>
        <dbReference type="ARBA" id="ARBA00022723"/>
    </source>
</evidence>
<dbReference type="SUPFAM" id="SSF53098">
    <property type="entry name" value="Ribonuclease H-like"/>
    <property type="match status" value="1"/>
</dbReference>
<evidence type="ECO:0000313" key="6">
    <source>
        <dbReference type="EMBL" id="CAB4041714.1"/>
    </source>
</evidence>
<name>A0A6S7KFW2_PARCT</name>
<evidence type="ECO:0000256" key="1">
    <source>
        <dbReference type="ARBA" id="ARBA00004123"/>
    </source>
</evidence>
<evidence type="ECO:0000256" key="3">
    <source>
        <dbReference type="ARBA" id="ARBA00022771"/>
    </source>
</evidence>
<evidence type="ECO:0000256" key="4">
    <source>
        <dbReference type="ARBA" id="ARBA00022833"/>
    </source>
</evidence>
<comment type="caution">
    <text evidence="6">The sequence shown here is derived from an EMBL/GenBank/DDBJ whole genome shotgun (WGS) entry which is preliminary data.</text>
</comment>
<sequence length="273" mass="30029">MLKDKDSVSLTTDIWSDRVMRSFLGVTAHTNILDITTGAEELRSFLLSCKRFSGSHTGTSIAAAFDDILEIYVINSKVEHILTDNASNMKSAFKVNFPTEDDDDDVDDDGDDAASGDQIATISLVVPTVFTSLQNEGDSVLDPQFAMHFVDLDVLVEGADAAALQSHTQKKKTGADNTALTAKNQFAKYLEEIDGYDPTEGRCDVFHFWPDNKKKFPHLSNLAIRVLSIPASSPPIERVFSRGGIIMRPHRARLGAETLSKLIFLKCNETLSD</sequence>
<dbReference type="GO" id="GO:0008270">
    <property type="term" value="F:zinc ion binding"/>
    <property type="evidence" value="ECO:0007669"/>
    <property type="project" value="UniProtKB-KW"/>
</dbReference>
<dbReference type="InterPro" id="IPR008906">
    <property type="entry name" value="HATC_C_dom"/>
</dbReference>
<dbReference type="Proteomes" id="UP001152795">
    <property type="component" value="Unassembled WGS sequence"/>
</dbReference>
<protein>
    <submittedName>
        <fullName evidence="6">Zinc finger BED domain-containing 4-like</fullName>
    </submittedName>
</protein>
<organism evidence="6 7">
    <name type="scientific">Paramuricea clavata</name>
    <name type="common">Red gorgonian</name>
    <name type="synonym">Violescent sea-whip</name>
    <dbReference type="NCBI Taxonomy" id="317549"/>
    <lineage>
        <taxon>Eukaryota</taxon>
        <taxon>Metazoa</taxon>
        <taxon>Cnidaria</taxon>
        <taxon>Anthozoa</taxon>
        <taxon>Octocorallia</taxon>
        <taxon>Malacalcyonacea</taxon>
        <taxon>Plexauridae</taxon>
        <taxon>Paramuricea</taxon>
    </lineage>
</organism>
<evidence type="ECO:0000313" key="7">
    <source>
        <dbReference type="Proteomes" id="UP001152795"/>
    </source>
</evidence>
<dbReference type="AlphaFoldDB" id="A0A6S7KFW2"/>
<evidence type="ECO:0000256" key="5">
    <source>
        <dbReference type="ARBA" id="ARBA00023242"/>
    </source>
</evidence>
<keyword evidence="4" id="KW-0862">Zinc</keyword>
<dbReference type="PANTHER" id="PTHR46481">
    <property type="entry name" value="ZINC FINGER BED DOMAIN-CONTAINING PROTEIN 4"/>
    <property type="match status" value="1"/>
</dbReference>
<dbReference type="GO" id="GO:0005634">
    <property type="term" value="C:nucleus"/>
    <property type="evidence" value="ECO:0007669"/>
    <property type="project" value="UniProtKB-SubCell"/>
</dbReference>
<proteinExistence type="predicted"/>
<dbReference type="InterPro" id="IPR012337">
    <property type="entry name" value="RNaseH-like_sf"/>
</dbReference>
<dbReference type="InterPro" id="IPR052035">
    <property type="entry name" value="ZnF_BED_domain_contain"/>
</dbReference>
<dbReference type="EMBL" id="CACRXK020028805">
    <property type="protein sequence ID" value="CAB4041714.1"/>
    <property type="molecule type" value="Genomic_DNA"/>
</dbReference>
<keyword evidence="2" id="KW-0479">Metal-binding</keyword>
<accession>A0A6S7KFW2</accession>
<keyword evidence="3" id="KW-0863">Zinc-finger</keyword>
<dbReference type="OrthoDB" id="10071392at2759"/>
<dbReference type="GO" id="GO:0046983">
    <property type="term" value="F:protein dimerization activity"/>
    <property type="evidence" value="ECO:0007669"/>
    <property type="project" value="InterPro"/>
</dbReference>
<keyword evidence="7" id="KW-1185">Reference proteome</keyword>
<comment type="subcellular location">
    <subcellularLocation>
        <location evidence="1">Nucleus</location>
    </subcellularLocation>
</comment>
<keyword evidence="5" id="KW-0539">Nucleus</keyword>
<dbReference type="Pfam" id="PF05699">
    <property type="entry name" value="Dimer_Tnp_hAT"/>
    <property type="match status" value="1"/>
</dbReference>
<dbReference type="PANTHER" id="PTHR46481:SF10">
    <property type="entry name" value="ZINC FINGER BED DOMAIN-CONTAINING PROTEIN 39"/>
    <property type="match status" value="1"/>
</dbReference>
<reference evidence="6" key="1">
    <citation type="submission" date="2020-04" db="EMBL/GenBank/DDBJ databases">
        <authorList>
            <person name="Alioto T."/>
            <person name="Alioto T."/>
            <person name="Gomez Garrido J."/>
        </authorList>
    </citation>
    <scope>NUCLEOTIDE SEQUENCE</scope>
    <source>
        <strain evidence="6">A484AB</strain>
    </source>
</reference>